<feature type="transmembrane region" description="Helical" evidence="1">
    <location>
        <begin position="12"/>
        <end position="31"/>
    </location>
</feature>
<dbReference type="PROSITE" id="PS50983">
    <property type="entry name" value="FE_B12_PBP"/>
    <property type="match status" value="1"/>
</dbReference>
<comment type="caution">
    <text evidence="3">The sequence shown here is derived from an EMBL/GenBank/DDBJ whole genome shotgun (WGS) entry which is preliminary data.</text>
</comment>
<evidence type="ECO:0000313" key="4">
    <source>
        <dbReference type="Proteomes" id="UP000245934"/>
    </source>
</evidence>
<dbReference type="OrthoDB" id="24039at2157"/>
<dbReference type="InterPro" id="IPR050902">
    <property type="entry name" value="ABC_Transporter_SBP"/>
</dbReference>
<protein>
    <submittedName>
        <fullName evidence="3">ABC transporter substrate-binding protein</fullName>
    </submittedName>
</protein>
<dbReference type="Gene3D" id="3.40.50.1980">
    <property type="entry name" value="Nitrogenase molybdenum iron protein domain"/>
    <property type="match status" value="2"/>
</dbReference>
<proteinExistence type="predicted"/>
<dbReference type="AlphaFoldDB" id="A0A2V2NK40"/>
<dbReference type="PROSITE" id="PS51257">
    <property type="entry name" value="PROKAR_LIPOPROTEIN"/>
    <property type="match status" value="1"/>
</dbReference>
<dbReference type="EMBL" id="QGMZ01000006">
    <property type="protein sequence ID" value="PWR75981.1"/>
    <property type="molecule type" value="Genomic_DNA"/>
</dbReference>
<keyword evidence="1" id="KW-0472">Membrane</keyword>
<evidence type="ECO:0000313" key="3">
    <source>
        <dbReference type="EMBL" id="PWR75981.1"/>
    </source>
</evidence>
<feature type="domain" description="Fe/B12 periplasmic-binding" evidence="2">
    <location>
        <begin position="64"/>
        <end position="352"/>
    </location>
</feature>
<dbReference type="InterPro" id="IPR002491">
    <property type="entry name" value="ABC_transptr_periplasmic_BD"/>
</dbReference>
<keyword evidence="4" id="KW-1185">Reference proteome</keyword>
<sequence>MNEGSKIQTKNLLKISSTVVCLILIISGFIVSSCSAQQESGNSGSVSIIDDWGREVTLDHPAERIVFGHTAAGEGILLAGGWDKVVGRDASITNYKFYPNLDSLPVINGLNQALTLDFEKITELEPDLVILQKKYSDRKNFDEIAETLAPDIPIVGLDFLDPESADSIQKLGILLGTSDIADKYVRFHDDTIKLIREKTGSLSDDKKPNVFIDAVGMGPDQISTYGKEASFWKKICDIAGGKNIAADLSSDFVKTVDLEWLLEQDIDDIVVQVWDKEKPEYVGYTATNPAKATEEAQAIIKEISEKDVYSHTDAVKEGKVFVQDYQLANNPKSFIGAVYLAKWLHPDLFTDIDPEQVHQEYLTKFIGTDLDLNDVGIFGYP</sequence>
<dbReference type="PANTHER" id="PTHR30535">
    <property type="entry name" value="VITAMIN B12-BINDING PROTEIN"/>
    <property type="match status" value="1"/>
</dbReference>
<dbReference type="Proteomes" id="UP000245934">
    <property type="component" value="Unassembled WGS sequence"/>
</dbReference>
<organism evidence="3 4">
    <name type="scientific">Methanospirillum stamsii</name>
    <dbReference type="NCBI Taxonomy" id="1277351"/>
    <lineage>
        <taxon>Archaea</taxon>
        <taxon>Methanobacteriati</taxon>
        <taxon>Methanobacteriota</taxon>
        <taxon>Stenosarchaea group</taxon>
        <taxon>Methanomicrobia</taxon>
        <taxon>Methanomicrobiales</taxon>
        <taxon>Methanospirillaceae</taxon>
        <taxon>Methanospirillum</taxon>
    </lineage>
</organism>
<keyword evidence="1" id="KW-0812">Transmembrane</keyword>
<keyword evidence="1" id="KW-1133">Transmembrane helix</keyword>
<dbReference type="RefSeq" id="WP_109939558.1">
    <property type="nucleotide sequence ID" value="NZ_CP176366.1"/>
</dbReference>
<dbReference type="Pfam" id="PF01497">
    <property type="entry name" value="Peripla_BP_2"/>
    <property type="match status" value="1"/>
</dbReference>
<gene>
    <name evidence="3" type="ORF">DLD82_02680</name>
</gene>
<evidence type="ECO:0000259" key="2">
    <source>
        <dbReference type="PROSITE" id="PS50983"/>
    </source>
</evidence>
<name>A0A2V2NK40_9EURY</name>
<evidence type="ECO:0000256" key="1">
    <source>
        <dbReference type="SAM" id="Phobius"/>
    </source>
</evidence>
<reference evidence="3 4" key="1">
    <citation type="submission" date="2018-05" db="EMBL/GenBank/DDBJ databases">
        <title>Draft genome of Methanospirillum stamsii Pt1.</title>
        <authorList>
            <person name="Dueholm M.S."/>
            <person name="Nielsen P.H."/>
            <person name="Bakmann L.F."/>
            <person name="Otzen D.E."/>
        </authorList>
    </citation>
    <scope>NUCLEOTIDE SEQUENCE [LARGE SCALE GENOMIC DNA]</scope>
    <source>
        <strain evidence="3 4">Pt1</strain>
    </source>
</reference>
<dbReference type="SUPFAM" id="SSF53807">
    <property type="entry name" value="Helical backbone' metal receptor"/>
    <property type="match status" value="1"/>
</dbReference>
<dbReference type="GeneID" id="97607883"/>
<accession>A0A2V2NK40</accession>
<dbReference type="PANTHER" id="PTHR30535:SF34">
    <property type="entry name" value="MOLYBDATE-BINDING PROTEIN MOLA"/>
    <property type="match status" value="1"/>
</dbReference>